<comment type="caution">
    <text evidence="1">The sequence shown here is derived from an EMBL/GenBank/DDBJ whole genome shotgun (WGS) entry which is preliminary data.</text>
</comment>
<sequence length="84" mass="9466">MAVRDWHIFGDMATREANGQDIRVTTGNFPSIYAAIEDWETRERARQARDLRELSRLVDSAIARLQAHHGAGQGGPRPNGRDPR</sequence>
<proteinExistence type="predicted"/>
<organism evidence="1 2">
    <name type="scientific">Streptosporangium oxazolinicum</name>
    <dbReference type="NCBI Taxonomy" id="909287"/>
    <lineage>
        <taxon>Bacteria</taxon>
        <taxon>Bacillati</taxon>
        <taxon>Actinomycetota</taxon>
        <taxon>Actinomycetes</taxon>
        <taxon>Streptosporangiales</taxon>
        <taxon>Streptosporangiaceae</taxon>
        <taxon>Streptosporangium</taxon>
    </lineage>
</organism>
<keyword evidence="2" id="KW-1185">Reference proteome</keyword>
<name>A0ABP8AXQ1_9ACTN</name>
<dbReference type="EMBL" id="BAABAQ010000005">
    <property type="protein sequence ID" value="GAA4193005.1"/>
    <property type="molecule type" value="Genomic_DNA"/>
</dbReference>
<dbReference type="Proteomes" id="UP001501251">
    <property type="component" value="Unassembled WGS sequence"/>
</dbReference>
<evidence type="ECO:0000313" key="2">
    <source>
        <dbReference type="Proteomes" id="UP001501251"/>
    </source>
</evidence>
<protein>
    <submittedName>
        <fullName evidence="1">Uncharacterized protein</fullName>
    </submittedName>
</protein>
<gene>
    <name evidence="1" type="ORF">GCM10022252_35330</name>
</gene>
<reference evidence="2" key="1">
    <citation type="journal article" date="2019" name="Int. J. Syst. Evol. Microbiol.">
        <title>The Global Catalogue of Microorganisms (GCM) 10K type strain sequencing project: providing services to taxonomists for standard genome sequencing and annotation.</title>
        <authorList>
            <consortium name="The Broad Institute Genomics Platform"/>
            <consortium name="The Broad Institute Genome Sequencing Center for Infectious Disease"/>
            <person name="Wu L."/>
            <person name="Ma J."/>
        </authorList>
    </citation>
    <scope>NUCLEOTIDE SEQUENCE [LARGE SCALE GENOMIC DNA]</scope>
    <source>
        <strain evidence="2">JCM 17388</strain>
    </source>
</reference>
<evidence type="ECO:0000313" key="1">
    <source>
        <dbReference type="EMBL" id="GAA4193005.1"/>
    </source>
</evidence>
<dbReference type="RefSeq" id="WP_344918991.1">
    <property type="nucleotide sequence ID" value="NZ_BAABAQ010000005.1"/>
</dbReference>
<accession>A0ABP8AXQ1</accession>